<comment type="cofactor">
    <cofactor evidence="8">
        <name>a divalent metal cation</name>
        <dbReference type="ChEBI" id="CHEBI:60240"/>
    </cofactor>
    <text evidence="8">Binds 2 divalent metal cations per subunit.</text>
</comment>
<dbReference type="InterPro" id="IPR008007">
    <property type="entry name" value="Peptidase_M42"/>
</dbReference>
<dbReference type="Pfam" id="PF05343">
    <property type="entry name" value="Peptidase_M42"/>
    <property type="match status" value="1"/>
</dbReference>
<evidence type="ECO:0000256" key="2">
    <source>
        <dbReference type="ARBA" id="ARBA00022438"/>
    </source>
</evidence>
<dbReference type="SUPFAM" id="SSF101821">
    <property type="entry name" value="Aminopeptidase/glucanase lid domain"/>
    <property type="match status" value="1"/>
</dbReference>
<feature type="active site" description="Proton acceptor" evidence="7">
    <location>
        <position position="185"/>
    </location>
</feature>
<comment type="caution">
    <text evidence="9">The sequence shown here is derived from an EMBL/GenBank/DDBJ whole genome shotgun (WGS) entry which is preliminary data.</text>
</comment>
<evidence type="ECO:0000256" key="1">
    <source>
        <dbReference type="ARBA" id="ARBA00006272"/>
    </source>
</evidence>
<dbReference type="PIRSF" id="PIRSF001123">
    <property type="entry name" value="PepA_GA"/>
    <property type="match status" value="1"/>
</dbReference>
<organism evidence="9 10">
    <name type="scientific">candidate division GN15 bacterium</name>
    <dbReference type="NCBI Taxonomy" id="2072418"/>
    <lineage>
        <taxon>Bacteria</taxon>
        <taxon>candidate division GN15</taxon>
    </lineage>
</organism>
<keyword evidence="3" id="KW-0645">Protease</keyword>
<evidence type="ECO:0000256" key="8">
    <source>
        <dbReference type="PIRSR" id="PIRSR001123-2"/>
    </source>
</evidence>
<evidence type="ECO:0000313" key="9">
    <source>
        <dbReference type="EMBL" id="PWB70739.1"/>
    </source>
</evidence>
<feature type="binding site" evidence="8">
    <location>
        <position position="186"/>
    </location>
    <ligand>
        <name>Zn(2+)</name>
        <dbReference type="ChEBI" id="CHEBI:29105"/>
        <label>2</label>
    </ligand>
</feature>
<keyword evidence="2" id="KW-0031">Aminopeptidase</keyword>
<evidence type="ECO:0000256" key="5">
    <source>
        <dbReference type="ARBA" id="ARBA00022801"/>
    </source>
</evidence>
<dbReference type="GO" id="GO:0046872">
    <property type="term" value="F:metal ion binding"/>
    <property type="evidence" value="ECO:0007669"/>
    <property type="project" value="UniProtKB-UniRule"/>
</dbReference>
<dbReference type="Gene3D" id="3.40.630.10">
    <property type="entry name" value="Zn peptidases"/>
    <property type="match status" value="1"/>
</dbReference>
<dbReference type="GO" id="GO:0004177">
    <property type="term" value="F:aminopeptidase activity"/>
    <property type="evidence" value="ECO:0007669"/>
    <property type="project" value="UniProtKB-UniRule"/>
</dbReference>
<protein>
    <submittedName>
        <fullName evidence="9">Peptidase M28</fullName>
    </submittedName>
</protein>
<evidence type="ECO:0000256" key="4">
    <source>
        <dbReference type="ARBA" id="ARBA00022723"/>
    </source>
</evidence>
<dbReference type="CDD" id="cd05656">
    <property type="entry name" value="M42_Frv"/>
    <property type="match status" value="1"/>
</dbReference>
<dbReference type="InterPro" id="IPR023367">
    <property type="entry name" value="Peptidase_M42_dom2"/>
</dbReference>
<evidence type="ECO:0000256" key="3">
    <source>
        <dbReference type="ARBA" id="ARBA00022670"/>
    </source>
</evidence>
<name>A0A855X5J8_9BACT</name>
<dbReference type="SUPFAM" id="SSF53187">
    <property type="entry name" value="Zn-dependent exopeptidases"/>
    <property type="match status" value="1"/>
</dbReference>
<keyword evidence="4 8" id="KW-0479">Metal-binding</keyword>
<feature type="binding site" evidence="8">
    <location>
        <position position="153"/>
    </location>
    <ligand>
        <name>Zn(2+)</name>
        <dbReference type="ChEBI" id="CHEBI:29105"/>
        <label>1</label>
    </ligand>
</feature>
<keyword evidence="5" id="KW-0378">Hydrolase</keyword>
<feature type="binding site" evidence="8">
    <location>
        <position position="38"/>
    </location>
    <ligand>
        <name>Zn(2+)</name>
        <dbReference type="ChEBI" id="CHEBI:29105"/>
        <label>1</label>
    </ligand>
</feature>
<dbReference type="AlphaFoldDB" id="A0A855X5J8"/>
<dbReference type="GO" id="GO:0006508">
    <property type="term" value="P:proteolysis"/>
    <property type="evidence" value="ECO:0007669"/>
    <property type="project" value="UniProtKB-KW"/>
</dbReference>
<sequence length="330" mass="36364">MARELKGKVDEIKTDRMGSIMGVKKGTSSTPRVMVVGHMDEVGFMVKEITSDGYIKFLPLGGWWGHVALGQRMRVITSKGPVLGVIGAKPPHILLPTEREKVLEPKDMFIDVGVVEKFDVKKKLGIRIGDPIIPESQFTIMGNPDVYMAKAFDNRVACAIAIEVADRLKKVKHPNTYLACGTVQEEIGARGAQTLAHLADPDVCIVVDVGLALDMPPEGVKKAERLGNGVSILVYDATMVPNLKLRNLVVSTAEKNKIKYHLTTMERGGTDGARIHMSRLGVPSIVMGPPTRYFHSHNSILHRKDYESVVKLIVELVKRLDQKTVRSLTE</sequence>
<feature type="binding site" evidence="8">
    <location>
        <position position="295"/>
    </location>
    <ligand>
        <name>Zn(2+)</name>
        <dbReference type="ChEBI" id="CHEBI:29105"/>
        <label>2</label>
    </ligand>
</feature>
<feature type="binding site" evidence="8">
    <location>
        <position position="208"/>
    </location>
    <ligand>
        <name>Zn(2+)</name>
        <dbReference type="ChEBI" id="CHEBI:29105"/>
        <label>1</label>
    </ligand>
</feature>
<accession>A0A855X5J8</accession>
<evidence type="ECO:0000256" key="7">
    <source>
        <dbReference type="PIRSR" id="PIRSR001123-1"/>
    </source>
</evidence>
<evidence type="ECO:0000256" key="6">
    <source>
        <dbReference type="PIRNR" id="PIRNR001123"/>
    </source>
</evidence>
<dbReference type="InterPro" id="IPR051464">
    <property type="entry name" value="Peptidase_M42_aminopept"/>
</dbReference>
<comment type="similarity">
    <text evidence="1 6">Belongs to the peptidase M42 family.</text>
</comment>
<dbReference type="PANTHER" id="PTHR32481">
    <property type="entry name" value="AMINOPEPTIDASE"/>
    <property type="match status" value="1"/>
</dbReference>
<evidence type="ECO:0000313" key="10">
    <source>
        <dbReference type="Proteomes" id="UP000250918"/>
    </source>
</evidence>
<gene>
    <name evidence="9" type="ORF">C3F09_08690</name>
</gene>
<dbReference type="EMBL" id="PQAP01000136">
    <property type="protein sequence ID" value="PWB70739.1"/>
    <property type="molecule type" value="Genomic_DNA"/>
</dbReference>
<feature type="binding site" evidence="8">
    <location>
        <position position="153"/>
    </location>
    <ligand>
        <name>Zn(2+)</name>
        <dbReference type="ChEBI" id="CHEBI:29105"/>
        <label>2</label>
    </ligand>
</feature>
<proteinExistence type="inferred from homology"/>
<dbReference type="Gene3D" id="2.40.30.40">
    <property type="entry name" value="Peptidase M42, domain 2"/>
    <property type="match status" value="1"/>
</dbReference>
<reference evidence="9 10" key="1">
    <citation type="journal article" date="2018" name="ISME J.">
        <title>A methanotrophic archaeon couples anaerobic oxidation of methane to Fe(III) reduction.</title>
        <authorList>
            <person name="Cai C."/>
            <person name="Leu A.O."/>
            <person name="Xie G.J."/>
            <person name="Guo J."/>
            <person name="Feng Y."/>
            <person name="Zhao J.X."/>
            <person name="Tyson G.W."/>
            <person name="Yuan Z."/>
            <person name="Hu S."/>
        </authorList>
    </citation>
    <scope>NUCLEOTIDE SEQUENCE [LARGE SCALE GENOMIC DNA]</scope>
    <source>
        <strain evidence="9">FeB_12</strain>
    </source>
</reference>
<dbReference type="Proteomes" id="UP000250918">
    <property type="component" value="Unassembled WGS sequence"/>
</dbReference>
<dbReference type="PANTHER" id="PTHR32481:SF0">
    <property type="entry name" value="AMINOPEPTIDASE YPDE-RELATED"/>
    <property type="match status" value="1"/>
</dbReference>